<keyword evidence="1" id="KW-0315">Glutamine amidotransferase</keyword>
<dbReference type="Pfam" id="PF07722">
    <property type="entry name" value="Peptidase_C26"/>
    <property type="match status" value="1"/>
</dbReference>
<dbReference type="HOGENOM" id="CLU_030756_2_1_4"/>
<organism evidence="1 2">
    <name type="scientific">Azoarcus sp. (strain BH72)</name>
    <dbReference type="NCBI Taxonomy" id="418699"/>
    <lineage>
        <taxon>Bacteria</taxon>
        <taxon>Pseudomonadati</taxon>
        <taxon>Pseudomonadota</taxon>
        <taxon>Betaproteobacteria</taxon>
        <taxon>Rhodocyclales</taxon>
        <taxon>Zoogloeaceae</taxon>
        <taxon>Azoarcus</taxon>
    </lineage>
</organism>
<dbReference type="InterPro" id="IPR044668">
    <property type="entry name" value="PuuD-like"/>
</dbReference>
<keyword evidence="2" id="KW-1185">Reference proteome</keyword>
<dbReference type="PANTHER" id="PTHR43235:SF1">
    <property type="entry name" value="GLUTAMINE AMIDOTRANSFERASE PB2B2.05-RELATED"/>
    <property type="match status" value="1"/>
</dbReference>
<dbReference type="CDD" id="cd01745">
    <property type="entry name" value="GATase1_2"/>
    <property type="match status" value="1"/>
</dbReference>
<dbReference type="Proteomes" id="UP000002588">
    <property type="component" value="Chromosome"/>
</dbReference>
<reference evidence="1 2" key="1">
    <citation type="journal article" date="2006" name="Nat. Biotechnol.">
        <title>Complete genome of the mutualistic, N2-fixing grass endophyte Azoarcus sp. strain BH72.</title>
        <authorList>
            <person name="Krause A."/>
            <person name="Ramakumar A."/>
            <person name="Bartels D."/>
            <person name="Battistoni F."/>
            <person name="Bekel T."/>
            <person name="Boch J."/>
            <person name="Boehm M."/>
            <person name="Friedrich F."/>
            <person name="Hurek T."/>
            <person name="Krause L."/>
            <person name="Linke B."/>
            <person name="McHardy A.C."/>
            <person name="Sarkar A."/>
            <person name="Schneiker S."/>
            <person name="Syed A.A."/>
            <person name="Thauer R."/>
            <person name="Vorhoelter F.-J."/>
            <person name="Weidner S."/>
            <person name="Puehler A."/>
            <person name="Reinhold-Hurek B."/>
            <person name="Kaiser O."/>
            <person name="Goesmann A."/>
        </authorList>
    </citation>
    <scope>NUCLEOTIDE SEQUENCE [LARGE SCALE GENOMIC DNA]</scope>
    <source>
        <strain evidence="1 2">BH72</strain>
    </source>
</reference>
<evidence type="ECO:0000313" key="1">
    <source>
        <dbReference type="EMBL" id="CAL94892.1"/>
    </source>
</evidence>
<protein>
    <submittedName>
        <fullName evidence="1">Glutamine amidotransferase</fullName>
        <ecNumber evidence="1">4.1.3.27</ecNumber>
    </submittedName>
</protein>
<dbReference type="PANTHER" id="PTHR43235">
    <property type="entry name" value="GLUTAMINE AMIDOTRANSFERASE PB2B2.05-RELATED"/>
    <property type="match status" value="1"/>
</dbReference>
<dbReference type="RefSeq" id="WP_011766006.1">
    <property type="nucleotide sequence ID" value="NC_008702.1"/>
</dbReference>
<proteinExistence type="predicted"/>
<dbReference type="KEGG" id="aoa:dqs_2407"/>
<accession>A1K7T7</accession>
<dbReference type="GO" id="GO:0005829">
    <property type="term" value="C:cytosol"/>
    <property type="evidence" value="ECO:0007669"/>
    <property type="project" value="TreeGrafter"/>
</dbReference>
<dbReference type="SUPFAM" id="SSF52317">
    <property type="entry name" value="Class I glutamine amidotransferase-like"/>
    <property type="match status" value="1"/>
</dbReference>
<dbReference type="OrthoDB" id="9813383at2"/>
<dbReference type="GO" id="GO:0006598">
    <property type="term" value="P:polyamine catabolic process"/>
    <property type="evidence" value="ECO:0007669"/>
    <property type="project" value="TreeGrafter"/>
</dbReference>
<dbReference type="PROSITE" id="PS51273">
    <property type="entry name" value="GATASE_TYPE_1"/>
    <property type="match status" value="1"/>
</dbReference>
<gene>
    <name evidence="1" type="ordered locus">azo2275</name>
</gene>
<dbReference type="InterPro" id="IPR029062">
    <property type="entry name" value="Class_I_gatase-like"/>
</dbReference>
<dbReference type="EC" id="4.1.3.27" evidence="1"/>
<dbReference type="eggNOG" id="COG2071">
    <property type="taxonomic scope" value="Bacteria"/>
</dbReference>
<dbReference type="GO" id="GO:0033969">
    <property type="term" value="F:gamma-glutamyl-gamma-aminobutyrate hydrolase activity"/>
    <property type="evidence" value="ECO:0007669"/>
    <property type="project" value="TreeGrafter"/>
</dbReference>
<dbReference type="KEGG" id="azo:azo2275"/>
<dbReference type="STRING" id="62928.azo2275"/>
<name>A1K7T7_AZOSB</name>
<evidence type="ECO:0000313" key="2">
    <source>
        <dbReference type="Proteomes" id="UP000002588"/>
    </source>
</evidence>
<dbReference type="Gene3D" id="3.40.50.880">
    <property type="match status" value="1"/>
</dbReference>
<dbReference type="GO" id="GO:0004049">
    <property type="term" value="F:anthranilate synthase activity"/>
    <property type="evidence" value="ECO:0007669"/>
    <property type="project" value="UniProtKB-EC"/>
</dbReference>
<sequence length="262" mass="28803">MSGGPLRIGLSARLLHKPPPELGFPGKSLQYLEQSMAHWIMAHGALAFMVPTIGEHLGLRRAQISVHDYVAALDGLVLQGGADVSPTTYHETPLRPEWAGDRVRDLYEIELLWEFVIQGKPVLGVCRGAQLINVACGGTLWQDITEYVPGAGTHRNDDLYDSHYHDIELQPGSRLAELYGKVPGGRVNSIHHQAVRKLGSDLCIEALSVGDGVIEAIRWNGSSYMFGCQWHPEFHGDGELLEGEVILRDFLEAAAVARDKKV</sequence>
<dbReference type="AlphaFoldDB" id="A1K7T7"/>
<dbReference type="EMBL" id="AM406670">
    <property type="protein sequence ID" value="CAL94892.1"/>
    <property type="molecule type" value="Genomic_DNA"/>
</dbReference>
<keyword evidence="1" id="KW-0456">Lyase</keyword>
<dbReference type="InterPro" id="IPR011697">
    <property type="entry name" value="Peptidase_C26"/>
</dbReference>